<evidence type="ECO:0000313" key="2">
    <source>
        <dbReference type="EMBL" id="XDQ07918.1"/>
    </source>
</evidence>
<protein>
    <submittedName>
        <fullName evidence="2">WYL domain-containing protein</fullName>
    </submittedName>
</protein>
<name>A0AB39MPA4_9ACTN</name>
<feature type="domain" description="WYL" evidence="1">
    <location>
        <begin position="15"/>
        <end position="71"/>
    </location>
</feature>
<dbReference type="Pfam" id="PF13280">
    <property type="entry name" value="WYL"/>
    <property type="match status" value="1"/>
</dbReference>
<evidence type="ECO:0000259" key="1">
    <source>
        <dbReference type="Pfam" id="PF13280"/>
    </source>
</evidence>
<sequence>MGEAPAVQRHPPTRAHAIDAGQAITVEYVAASGKQTVRTLSRLALDPPYLEAWCHLREAERVFPLSRIHSIMPE</sequence>
<gene>
    <name evidence="2" type="ORF">AB5J58_23120</name>
</gene>
<dbReference type="InterPro" id="IPR026881">
    <property type="entry name" value="WYL_dom"/>
</dbReference>
<reference evidence="2" key="1">
    <citation type="submission" date="2024-07" db="EMBL/GenBank/DDBJ databases">
        <authorList>
            <person name="Yu S.T."/>
        </authorList>
    </citation>
    <scope>NUCLEOTIDE SEQUENCE</scope>
    <source>
        <strain evidence="2">R08</strain>
    </source>
</reference>
<accession>A0AB39MPA4</accession>
<proteinExistence type="predicted"/>
<dbReference type="AlphaFoldDB" id="A0AB39MPA4"/>
<dbReference type="RefSeq" id="WP_369192612.1">
    <property type="nucleotide sequence ID" value="NZ_CP163431.1"/>
</dbReference>
<dbReference type="EMBL" id="CP163431">
    <property type="protein sequence ID" value="XDQ07918.1"/>
    <property type="molecule type" value="Genomic_DNA"/>
</dbReference>
<organism evidence="2">
    <name type="scientific">Streptomyces sp. R08</name>
    <dbReference type="NCBI Taxonomy" id="3238624"/>
    <lineage>
        <taxon>Bacteria</taxon>
        <taxon>Bacillati</taxon>
        <taxon>Actinomycetota</taxon>
        <taxon>Actinomycetes</taxon>
        <taxon>Kitasatosporales</taxon>
        <taxon>Streptomycetaceae</taxon>
        <taxon>Streptomyces</taxon>
    </lineage>
</organism>